<dbReference type="Gene3D" id="3.40.630.40">
    <property type="entry name" value="Zn-dependent exopeptidases"/>
    <property type="match status" value="1"/>
</dbReference>
<dbReference type="SUPFAM" id="SSF53187">
    <property type="entry name" value="Zn-dependent exopeptidases"/>
    <property type="match status" value="1"/>
</dbReference>
<dbReference type="InterPro" id="IPR011227">
    <property type="entry name" value="UCP029730"/>
</dbReference>
<evidence type="ECO:0000313" key="2">
    <source>
        <dbReference type="Proteomes" id="UP000468901"/>
    </source>
</evidence>
<keyword evidence="1" id="KW-0378">Hydrolase</keyword>
<dbReference type="RefSeq" id="WP_152215571.1">
    <property type="nucleotide sequence ID" value="NZ_JBAQYD010000028.1"/>
</dbReference>
<reference evidence="1 2" key="1">
    <citation type="submission" date="2019-09" db="EMBL/GenBank/DDBJ databases">
        <title>Parvibaculum sedimenti sp. nov., isolated from sediment.</title>
        <authorList>
            <person name="Wang Y."/>
        </authorList>
    </citation>
    <scope>NUCLEOTIDE SEQUENCE [LARGE SCALE GENOMIC DNA]</scope>
    <source>
        <strain evidence="1 2">HXT-9</strain>
    </source>
</reference>
<dbReference type="AlphaFoldDB" id="A0A6N6VIP8"/>
<evidence type="ECO:0000313" key="1">
    <source>
        <dbReference type="EMBL" id="KAB7740747.1"/>
    </source>
</evidence>
<name>A0A6N6VIP8_9HYPH</name>
<dbReference type="EMBL" id="WESC01000005">
    <property type="protein sequence ID" value="KAB7740747.1"/>
    <property type="molecule type" value="Genomic_DNA"/>
</dbReference>
<organism evidence="1 2">
    <name type="scientific">Parvibaculum sedimenti</name>
    <dbReference type="NCBI Taxonomy" id="2608632"/>
    <lineage>
        <taxon>Bacteria</taxon>
        <taxon>Pseudomonadati</taxon>
        <taxon>Pseudomonadota</taxon>
        <taxon>Alphaproteobacteria</taxon>
        <taxon>Hyphomicrobiales</taxon>
        <taxon>Parvibaculaceae</taxon>
        <taxon>Parvibaculum</taxon>
    </lineage>
</organism>
<accession>A0A6N6VIP8</accession>
<dbReference type="PIRSF" id="PIRSF029730">
    <property type="entry name" value="UCP029730"/>
    <property type="match status" value="1"/>
</dbReference>
<dbReference type="GO" id="GO:0016787">
    <property type="term" value="F:hydrolase activity"/>
    <property type="evidence" value="ECO:0007669"/>
    <property type="project" value="UniProtKB-KW"/>
</dbReference>
<sequence>MQSQTRGGTSSQGDLLPFELINPEGDSGFLVLCDHASNALPHGYGTLGLAPAEFERHIAYDIGAANVARALAEALECPAVLARFSRLLIDLNRGPDDPTLVMKLSDGAIVPGNRDVDPFQNRAEYEHRLAQFYRPYHSAIEAVLTRAGDAVPAIVSIHSFTPHWRGKARPWHAGILWDMDDRIPAELLRLMRLEPGLVVGDNEPYSGRLKGDCLYRHGTARGLPHVLIEIRQDLIAEAAGQREWAARIAQWLREAEALPGLREVRRYGSHADAPRNR</sequence>
<keyword evidence="2" id="KW-1185">Reference proteome</keyword>
<dbReference type="Proteomes" id="UP000468901">
    <property type="component" value="Unassembled WGS sequence"/>
</dbReference>
<proteinExistence type="predicted"/>
<comment type="caution">
    <text evidence="1">The sequence shown here is derived from an EMBL/GenBank/DDBJ whole genome shotgun (WGS) entry which is preliminary data.</text>
</comment>
<dbReference type="InterPro" id="IPR007709">
    <property type="entry name" value="N-FG_amidohydro"/>
</dbReference>
<gene>
    <name evidence="1" type="ORF">F2P47_06795</name>
</gene>
<dbReference type="Pfam" id="PF05013">
    <property type="entry name" value="FGase"/>
    <property type="match status" value="1"/>
</dbReference>
<protein>
    <submittedName>
        <fullName evidence="1">N-formylglutamate amidohydrolase</fullName>
    </submittedName>
</protein>